<feature type="domain" description="C2H2-type" evidence="3">
    <location>
        <begin position="561"/>
        <end position="589"/>
    </location>
</feature>
<protein>
    <recommendedName>
        <fullName evidence="3">C2H2-type domain-containing protein</fullName>
    </recommendedName>
</protein>
<organism evidence="4 5">
    <name type="scientific">Marasmius tenuissimus</name>
    <dbReference type="NCBI Taxonomy" id="585030"/>
    <lineage>
        <taxon>Eukaryota</taxon>
        <taxon>Fungi</taxon>
        <taxon>Dikarya</taxon>
        <taxon>Basidiomycota</taxon>
        <taxon>Agaricomycotina</taxon>
        <taxon>Agaricomycetes</taxon>
        <taxon>Agaricomycetidae</taxon>
        <taxon>Agaricales</taxon>
        <taxon>Marasmiineae</taxon>
        <taxon>Marasmiaceae</taxon>
        <taxon>Marasmius</taxon>
    </lineage>
</organism>
<keyword evidence="5" id="KW-1185">Reference proteome</keyword>
<feature type="region of interest" description="Disordered" evidence="2">
    <location>
        <begin position="188"/>
        <end position="238"/>
    </location>
</feature>
<name>A0ABR2ZAV9_9AGAR</name>
<evidence type="ECO:0000256" key="2">
    <source>
        <dbReference type="SAM" id="MobiDB-lite"/>
    </source>
</evidence>
<feature type="compositionally biased region" description="Polar residues" evidence="2">
    <location>
        <begin position="207"/>
        <end position="234"/>
    </location>
</feature>
<dbReference type="Proteomes" id="UP001437256">
    <property type="component" value="Unassembled WGS sequence"/>
</dbReference>
<accession>A0ABR2ZAV9</accession>
<evidence type="ECO:0000256" key="1">
    <source>
        <dbReference type="PROSITE-ProRule" id="PRU00042"/>
    </source>
</evidence>
<comment type="caution">
    <text evidence="4">The sequence shown here is derived from an EMBL/GenBank/DDBJ whole genome shotgun (WGS) entry which is preliminary data.</text>
</comment>
<dbReference type="PROSITE" id="PS50157">
    <property type="entry name" value="ZINC_FINGER_C2H2_2"/>
    <property type="match status" value="1"/>
</dbReference>
<dbReference type="InterPro" id="IPR013087">
    <property type="entry name" value="Znf_C2H2_type"/>
</dbReference>
<feature type="region of interest" description="Disordered" evidence="2">
    <location>
        <begin position="130"/>
        <end position="166"/>
    </location>
</feature>
<sequence>MRLSNHPAEDDPGGHPDIPDSSTPSPDILDPDSPNFIIPGLGIPSPDLPVHSNPIIPDPIIPDTILPSPDLPDLNSSNPIIPDPIISDPIIPDTILPDPDIQDCNVPDGSSKGAYAGNVGEATSALGTEMMEGNIGGGTSEQEEDRGGGTVLESGQVSDTGTSWTDPNMFNYGQDYVGQGSIASSNVVRLSKPNPTPPFLAEGIRVSPSSSQARVAGPSQRSSEADQQPSTNSYLLPDEPVRCSLNGCRFPHDRRKPARHAAEFHGQNHTISWKKDGQPTPQPVQRTNGKLGKLACPCGNPQHDRYSYQLLRKICLEIEDHKIFDGRKHVDHYYDKYLEAKDKSRFHEVDAGTRFELNSGHVKEVTWDLVEVEHQQTTRKNTEDGDAEAVDTGNADAEAMDTGNADAEAVDTEGASGQVHNTDGSLASENSAATQELEAFIIQYLPDATQTETTNSAAGPTTGTPLSEPEQATEVLRKEYNTIVESQFNLPVCLDCLQVIPPDRMLEHQTKFHLEKSDIAVTSEEFIHLLNILGAKDLSHVPRITDGPIPRLDLVKVVEGYRCQECGLVNHGESTSKQHRQKMHKGEGVKADKVRAQMFNPEPMVWGPKTAFYLEVQQNDVVQSSATRTVLQSVEKMDLCGYGNVLGTGNTHQQNPVLTQLKWIQLLNGVDWKALHDNASYRVHTGYPKLLRLRKMGRALFHGLIKTLEATPYMTLKYIRSSKPNQPASYGFRHPQEHGTVTRDANMMIQFLSFLYLSIKSPVKNFPVPISSNTTKLLVELVENLGTPEDEKRKEMKDEIEEEEEEGIAEEWDFDMLLEVQEVIWSLLTDTSAEYKRNENMCPLTRFLIAANFDSSGRFASAAQITPMIARIQWCLRACAVLQIELMKVDFDNSQEAYEKEIQKYLTIGPRTLFTSLRQSMQLIRSIAFRQPALPRFVWDQGRANITLDGSPISVKGFFDSFPNAIKRLEQSISTLFGEFPYLPILAEIDRRTDPLHPAEWYKDALSNDKPGQSLFAVAENGFKIHKIEFLNWMCNNKKFCLQSDTGRVEYRKGALCEWFETLNEVICGLYYLILCTGGGGARGTEFENLLFTNETRQHRNLFILNGSLTIITDYIKTQSLTGAGKTIARTPAPAVGRLAILVYGVVSYVAATIGADSGFLSATEARAYLHHMFLRSGTPLISADFSKIVAQFNRHAVGYDLKLADFRQLMTALQVAFVGASIADPLDTENPTIATVHSLFGRTVAVGRAHYAKDQASAATRLASDLLTEMQAISFQWHKVIGLSRLSAVEENEDIDGLPMETSASKIISQITKGIQSKLEEHDTALKNILGIVQDVRDDIQGLKSDMKWIVKALGRGRE</sequence>
<dbReference type="EMBL" id="JBBXMP010000316">
    <property type="protein sequence ID" value="KAL0058438.1"/>
    <property type="molecule type" value="Genomic_DNA"/>
</dbReference>
<evidence type="ECO:0000313" key="4">
    <source>
        <dbReference type="EMBL" id="KAL0058438.1"/>
    </source>
</evidence>
<keyword evidence="1" id="KW-0863">Zinc-finger</keyword>
<evidence type="ECO:0000259" key="3">
    <source>
        <dbReference type="PROSITE" id="PS50157"/>
    </source>
</evidence>
<feature type="region of interest" description="Disordered" evidence="2">
    <location>
        <begin position="1"/>
        <end position="41"/>
    </location>
</feature>
<reference evidence="4 5" key="1">
    <citation type="submission" date="2024-05" db="EMBL/GenBank/DDBJ databases">
        <title>A draft genome resource for the thread blight pathogen Marasmius tenuissimus strain MS-2.</title>
        <authorList>
            <person name="Yulfo-Soto G.E."/>
            <person name="Baruah I.K."/>
            <person name="Amoako-Attah I."/>
            <person name="Bukari Y."/>
            <person name="Meinhardt L.W."/>
            <person name="Bailey B.A."/>
            <person name="Cohen S.P."/>
        </authorList>
    </citation>
    <scope>NUCLEOTIDE SEQUENCE [LARGE SCALE GENOMIC DNA]</scope>
    <source>
        <strain evidence="4 5">MS-2</strain>
    </source>
</reference>
<feature type="compositionally biased region" description="Polar residues" evidence="2">
    <location>
        <begin position="153"/>
        <end position="166"/>
    </location>
</feature>
<feature type="region of interest" description="Disordered" evidence="2">
    <location>
        <begin position="409"/>
        <end position="431"/>
    </location>
</feature>
<evidence type="ECO:0000313" key="5">
    <source>
        <dbReference type="Proteomes" id="UP001437256"/>
    </source>
</evidence>
<gene>
    <name evidence="4" type="ORF">AAF712_014899</name>
</gene>
<keyword evidence="1" id="KW-0479">Metal-binding</keyword>
<feature type="compositionally biased region" description="Basic and acidic residues" evidence="2">
    <location>
        <begin position="7"/>
        <end position="18"/>
    </location>
</feature>
<proteinExistence type="predicted"/>
<keyword evidence="1" id="KW-0862">Zinc</keyword>
<feature type="compositionally biased region" description="Polar residues" evidence="2">
    <location>
        <begin position="418"/>
        <end position="431"/>
    </location>
</feature>
<feature type="compositionally biased region" description="Low complexity" evidence="2">
    <location>
        <begin position="19"/>
        <end position="34"/>
    </location>
</feature>